<dbReference type="RefSeq" id="WP_145148953.1">
    <property type="nucleotide sequence ID" value="NZ_VNIM01000014.1"/>
</dbReference>
<dbReference type="AlphaFoldDB" id="A0A558R9G7"/>
<dbReference type="InterPro" id="IPR036890">
    <property type="entry name" value="HATPase_C_sf"/>
</dbReference>
<dbReference type="Proteomes" id="UP000318681">
    <property type="component" value="Unassembled WGS sequence"/>
</dbReference>
<gene>
    <name evidence="2" type="ORF">FOY91_05485</name>
</gene>
<keyword evidence="3" id="KW-1185">Reference proteome</keyword>
<sequence length="297" mass="32526">MTRKEALERIYAPDTEIRLEAARFFSTEALTEDAAMLRQLEKAETVPWIQRALRIGCDRLAAPDQPMGEKPASEDASETEASIYSKVVRDVSSRILHEIAPLIGGLMASAPAEVGNYDASQTKRLITQLSLRSEALRNMRTATATPKFDEIDLASLVAELVAAQPDIGGTEIIITGPEQFLVSADEAQLEMALSNGLRNALEAVAAQVGQRAQVVISWGYTAHENWLFVKDNGPGLTHPPAELLQDGISSKVGHSGYGLSLAREAMVSMQGELLLRPDEDGTHFELRWYRKNENPIC</sequence>
<feature type="domain" description="Histidine kinase" evidence="1">
    <location>
        <begin position="94"/>
        <end position="292"/>
    </location>
</feature>
<name>A0A558R9G7_9SPHN</name>
<comment type="caution">
    <text evidence="2">The sequence shown here is derived from an EMBL/GenBank/DDBJ whole genome shotgun (WGS) entry which is preliminary data.</text>
</comment>
<evidence type="ECO:0000259" key="1">
    <source>
        <dbReference type="PROSITE" id="PS50109"/>
    </source>
</evidence>
<dbReference type="PROSITE" id="PS50109">
    <property type="entry name" value="HIS_KIN"/>
    <property type="match status" value="1"/>
</dbReference>
<dbReference type="SMART" id="SM00387">
    <property type="entry name" value="HATPase_c"/>
    <property type="match status" value="1"/>
</dbReference>
<accession>A0A558R9G7</accession>
<protein>
    <recommendedName>
        <fullName evidence="1">Histidine kinase domain-containing protein</fullName>
    </recommendedName>
</protein>
<dbReference type="SUPFAM" id="SSF55874">
    <property type="entry name" value="ATPase domain of HSP90 chaperone/DNA topoisomerase II/histidine kinase"/>
    <property type="match status" value="1"/>
</dbReference>
<organism evidence="2 3">
    <name type="scientific">Alterirhizorhabdus solaris</name>
    <dbReference type="NCBI Taxonomy" id="2529389"/>
    <lineage>
        <taxon>Bacteria</taxon>
        <taxon>Pseudomonadati</taxon>
        <taxon>Pseudomonadota</taxon>
        <taxon>Alphaproteobacteria</taxon>
        <taxon>Sphingomonadales</taxon>
        <taxon>Rhizorhabdaceae</taxon>
        <taxon>Alterirhizorhabdus</taxon>
    </lineage>
</organism>
<reference evidence="2 3" key="1">
    <citation type="submission" date="2019-07" db="EMBL/GenBank/DDBJ databases">
        <title>Sphingomonas solaris sp. nov., isolated from a solar panel from Boston, Massachusetts.</title>
        <authorList>
            <person name="Tanner K."/>
            <person name="Pascual J."/>
            <person name="Mancuso C."/>
            <person name="Pereto J."/>
            <person name="Khalil A."/>
            <person name="Vilanova C."/>
        </authorList>
    </citation>
    <scope>NUCLEOTIDE SEQUENCE [LARGE SCALE GENOMIC DNA]</scope>
    <source>
        <strain evidence="2 3">R4DWN</strain>
    </source>
</reference>
<dbReference type="EMBL" id="VNIM01000014">
    <property type="protein sequence ID" value="TVV76033.1"/>
    <property type="molecule type" value="Genomic_DNA"/>
</dbReference>
<dbReference type="OrthoDB" id="9785252at2"/>
<dbReference type="InterPro" id="IPR003594">
    <property type="entry name" value="HATPase_dom"/>
</dbReference>
<evidence type="ECO:0000313" key="2">
    <source>
        <dbReference type="EMBL" id="TVV76033.1"/>
    </source>
</evidence>
<proteinExistence type="predicted"/>
<evidence type="ECO:0000313" key="3">
    <source>
        <dbReference type="Proteomes" id="UP000318681"/>
    </source>
</evidence>
<dbReference type="Gene3D" id="3.30.565.10">
    <property type="entry name" value="Histidine kinase-like ATPase, C-terminal domain"/>
    <property type="match status" value="1"/>
</dbReference>
<dbReference type="Pfam" id="PF02518">
    <property type="entry name" value="HATPase_c"/>
    <property type="match status" value="1"/>
</dbReference>
<dbReference type="InterPro" id="IPR005467">
    <property type="entry name" value="His_kinase_dom"/>
</dbReference>